<dbReference type="PROSITE" id="PS50059">
    <property type="entry name" value="FKBP_PPIASE"/>
    <property type="match status" value="1"/>
</dbReference>
<organism evidence="11 12">
    <name type="scientific">Methanoplanus endosymbiosus</name>
    <dbReference type="NCBI Taxonomy" id="33865"/>
    <lineage>
        <taxon>Archaea</taxon>
        <taxon>Methanobacteriati</taxon>
        <taxon>Methanobacteriota</taxon>
        <taxon>Stenosarchaea group</taxon>
        <taxon>Methanomicrobia</taxon>
        <taxon>Methanomicrobiales</taxon>
        <taxon>Methanomicrobiaceae</taxon>
        <taxon>Methanoplanus</taxon>
    </lineage>
</organism>
<comment type="subcellular location">
    <subcellularLocation>
        <location evidence="2">Cytoplasm</location>
    </subcellularLocation>
</comment>
<keyword evidence="5 8" id="KW-0697">Rotamase</keyword>
<sequence length="188" mass="20286">MTERKFLVYLLPALLLVFACVLVSGCTGADQAGNGQLSVSDGKTSQVAAQAGDKVSVYYKGTLDDGEIFDQSKEGIPLVFVLGSGRMIEGFDAAVFGMKPGESKTVTLTPDIAYGEYNEGLLFPANRSSFPEGEEPEVGQQFYISDNSGMQYPVTIVDITEDEIILDANHHLAGENLTFEITLESVER</sequence>
<keyword evidence="7 8" id="KW-0413">Isomerase</keyword>
<keyword evidence="4" id="KW-0963">Cytoplasm</keyword>
<keyword evidence="12" id="KW-1185">Reference proteome</keyword>
<evidence type="ECO:0000256" key="8">
    <source>
        <dbReference type="PROSITE-ProRule" id="PRU00277"/>
    </source>
</evidence>
<evidence type="ECO:0000313" key="12">
    <source>
        <dbReference type="Proteomes" id="UP001060368"/>
    </source>
</evidence>
<proteinExistence type="inferred from homology"/>
<reference evidence="11" key="1">
    <citation type="submission" date="2022-04" db="EMBL/GenBank/DDBJ databases">
        <title>Complete genome of Methanoplanus endosymbiosus DSM 3599.</title>
        <authorList>
            <person name="Chen S.-C."/>
            <person name="You Y.-T."/>
            <person name="Zhou Y.-Z."/>
            <person name="Lai M.-C."/>
        </authorList>
    </citation>
    <scope>NUCLEOTIDE SEQUENCE</scope>
    <source>
        <strain evidence="11">DSM 3599</strain>
    </source>
</reference>
<name>A0A9E7PN91_9EURY</name>
<dbReference type="RefSeq" id="WP_257742566.1">
    <property type="nucleotide sequence ID" value="NZ_CP096115.1"/>
</dbReference>
<dbReference type="EMBL" id="CP096115">
    <property type="protein sequence ID" value="UUX92417.1"/>
    <property type="molecule type" value="Genomic_DNA"/>
</dbReference>
<dbReference type="GeneID" id="74308824"/>
<comment type="catalytic activity">
    <reaction evidence="1 8 9">
        <text>[protein]-peptidylproline (omega=180) = [protein]-peptidylproline (omega=0)</text>
        <dbReference type="Rhea" id="RHEA:16237"/>
        <dbReference type="Rhea" id="RHEA-COMP:10747"/>
        <dbReference type="Rhea" id="RHEA-COMP:10748"/>
        <dbReference type="ChEBI" id="CHEBI:83833"/>
        <dbReference type="ChEBI" id="CHEBI:83834"/>
        <dbReference type="EC" id="5.2.1.8"/>
    </reaction>
</comment>
<keyword evidence="6" id="KW-0143">Chaperone</keyword>
<evidence type="ECO:0000313" key="11">
    <source>
        <dbReference type="EMBL" id="UUX92417.1"/>
    </source>
</evidence>
<evidence type="ECO:0000256" key="7">
    <source>
        <dbReference type="ARBA" id="ARBA00023235"/>
    </source>
</evidence>
<dbReference type="KEGG" id="mend:L6E24_13930"/>
<evidence type="ECO:0000256" key="1">
    <source>
        <dbReference type="ARBA" id="ARBA00000971"/>
    </source>
</evidence>
<dbReference type="GO" id="GO:0003755">
    <property type="term" value="F:peptidyl-prolyl cis-trans isomerase activity"/>
    <property type="evidence" value="ECO:0007669"/>
    <property type="project" value="UniProtKB-UniRule"/>
</dbReference>
<dbReference type="InterPro" id="IPR001179">
    <property type="entry name" value="PPIase_FKBP_dom"/>
</dbReference>
<dbReference type="EC" id="5.2.1.8" evidence="9"/>
<dbReference type="InterPro" id="IPR046357">
    <property type="entry name" value="PPIase_dom_sf"/>
</dbReference>
<dbReference type="Gene3D" id="3.10.50.40">
    <property type="match status" value="1"/>
</dbReference>
<dbReference type="PROSITE" id="PS51257">
    <property type="entry name" value="PROKAR_LIPOPROTEIN"/>
    <property type="match status" value="1"/>
</dbReference>
<dbReference type="SUPFAM" id="SSF54534">
    <property type="entry name" value="FKBP-like"/>
    <property type="match status" value="1"/>
</dbReference>
<evidence type="ECO:0000256" key="6">
    <source>
        <dbReference type="ARBA" id="ARBA00023186"/>
    </source>
</evidence>
<feature type="domain" description="PPIase FKBP-type" evidence="10">
    <location>
        <begin position="52"/>
        <end position="160"/>
    </location>
</feature>
<evidence type="ECO:0000256" key="4">
    <source>
        <dbReference type="ARBA" id="ARBA00022490"/>
    </source>
</evidence>
<evidence type="ECO:0000256" key="2">
    <source>
        <dbReference type="ARBA" id="ARBA00004496"/>
    </source>
</evidence>
<gene>
    <name evidence="11" type="ORF">L6E24_13930</name>
</gene>
<dbReference type="Proteomes" id="UP001060368">
    <property type="component" value="Chromosome"/>
</dbReference>
<dbReference type="PANTHER" id="PTHR47861:SF3">
    <property type="entry name" value="FKBP-TYPE PEPTIDYL-PROLYL CIS-TRANS ISOMERASE SLYD"/>
    <property type="match status" value="1"/>
</dbReference>
<dbReference type="AlphaFoldDB" id="A0A9E7PN91"/>
<evidence type="ECO:0000256" key="9">
    <source>
        <dbReference type="RuleBase" id="RU003915"/>
    </source>
</evidence>
<evidence type="ECO:0000256" key="3">
    <source>
        <dbReference type="ARBA" id="ARBA00006577"/>
    </source>
</evidence>
<dbReference type="PANTHER" id="PTHR47861">
    <property type="entry name" value="FKBP-TYPE PEPTIDYL-PROLYL CIS-TRANS ISOMERASE SLYD"/>
    <property type="match status" value="1"/>
</dbReference>
<dbReference type="GO" id="GO:0005737">
    <property type="term" value="C:cytoplasm"/>
    <property type="evidence" value="ECO:0007669"/>
    <property type="project" value="UniProtKB-SubCell"/>
</dbReference>
<accession>A0A9E7PN91</accession>
<dbReference type="Pfam" id="PF00254">
    <property type="entry name" value="FKBP_C"/>
    <property type="match status" value="1"/>
</dbReference>
<comment type="similarity">
    <text evidence="3 9">Belongs to the FKBP-type PPIase family.</text>
</comment>
<evidence type="ECO:0000259" key="10">
    <source>
        <dbReference type="PROSITE" id="PS50059"/>
    </source>
</evidence>
<protein>
    <recommendedName>
        <fullName evidence="9">Peptidyl-prolyl cis-trans isomerase</fullName>
        <ecNumber evidence="9">5.2.1.8</ecNumber>
    </recommendedName>
</protein>
<evidence type="ECO:0000256" key="5">
    <source>
        <dbReference type="ARBA" id="ARBA00023110"/>
    </source>
</evidence>
<dbReference type="GO" id="GO:0042026">
    <property type="term" value="P:protein refolding"/>
    <property type="evidence" value="ECO:0007669"/>
    <property type="project" value="UniProtKB-ARBA"/>
</dbReference>